<accession>A0AAE3M9A7</accession>
<dbReference type="EMBL" id="JAPDPJ010000109">
    <property type="protein sequence ID" value="MCW3789428.1"/>
    <property type="molecule type" value="Genomic_DNA"/>
</dbReference>
<gene>
    <name evidence="2" type="ORF">OM075_23395</name>
</gene>
<dbReference type="AlphaFoldDB" id="A0AAE3M9A7"/>
<protein>
    <submittedName>
        <fullName evidence="2">T9SS type A sorting domain-containing protein</fullName>
    </submittedName>
</protein>
<dbReference type="Proteomes" id="UP001209229">
    <property type="component" value="Unassembled WGS sequence"/>
</dbReference>
<organism evidence="2 3">
    <name type="scientific">Plebeiibacterium sediminum</name>
    <dbReference type="NCBI Taxonomy" id="2992112"/>
    <lineage>
        <taxon>Bacteria</taxon>
        <taxon>Pseudomonadati</taxon>
        <taxon>Bacteroidota</taxon>
        <taxon>Bacteroidia</taxon>
        <taxon>Marinilabiliales</taxon>
        <taxon>Marinilabiliaceae</taxon>
        <taxon>Plebeiibacterium</taxon>
    </lineage>
</organism>
<feature type="domain" description="Secretion system C-terminal sorting" evidence="1">
    <location>
        <begin position="183"/>
        <end position="249"/>
    </location>
</feature>
<dbReference type="NCBIfam" id="TIGR04183">
    <property type="entry name" value="Por_Secre_tail"/>
    <property type="match status" value="1"/>
</dbReference>
<dbReference type="RefSeq" id="WP_301192978.1">
    <property type="nucleotide sequence ID" value="NZ_JAPDPJ010000109.1"/>
</dbReference>
<evidence type="ECO:0000313" key="3">
    <source>
        <dbReference type="Proteomes" id="UP001209229"/>
    </source>
</evidence>
<evidence type="ECO:0000259" key="1">
    <source>
        <dbReference type="Pfam" id="PF18962"/>
    </source>
</evidence>
<sequence length="251" mass="28626">MKSIFTILILTLLSIDTYSQITLEKEYIYGAREGKTSAFIANNNLYFFEIVNFYQTKTSTFLLYDGNHQLVKSSIIQIENYGLYRVYLPSDKLFNDDSLIEFIATYKPTTGDNTLMAIFNEDGEKLFDLGSHNFATYIKTPSNQYKLLTHYIDDGYGMNVYSLPGSLTSSEEEILKKAECIAFPNPAKEYINIQFERGISSQLIVTDIKGNVVKEQNINPAINEVRLNTSNFTSGLYIYQIGDQKGKFIIK</sequence>
<dbReference type="InterPro" id="IPR026444">
    <property type="entry name" value="Secre_tail"/>
</dbReference>
<evidence type="ECO:0000313" key="2">
    <source>
        <dbReference type="EMBL" id="MCW3789428.1"/>
    </source>
</evidence>
<reference evidence="2" key="1">
    <citation type="submission" date="2022-10" db="EMBL/GenBank/DDBJ databases">
        <authorList>
            <person name="Yu W.X."/>
        </authorList>
    </citation>
    <scope>NUCLEOTIDE SEQUENCE</scope>
    <source>
        <strain evidence="2">AAT</strain>
    </source>
</reference>
<comment type="caution">
    <text evidence="2">The sequence shown here is derived from an EMBL/GenBank/DDBJ whole genome shotgun (WGS) entry which is preliminary data.</text>
</comment>
<proteinExistence type="predicted"/>
<name>A0AAE3M9A7_9BACT</name>
<keyword evidence="3" id="KW-1185">Reference proteome</keyword>
<dbReference type="Pfam" id="PF18962">
    <property type="entry name" value="Por_Secre_tail"/>
    <property type="match status" value="1"/>
</dbReference>